<dbReference type="KEGG" id="flt:Sv326_0260"/>
<evidence type="ECO:0000313" key="3">
    <source>
        <dbReference type="Proteomes" id="UP000510821"/>
    </source>
</evidence>
<organism evidence="2 3">
    <name type="scientific">Fermentimicrarchaeum limneticum</name>
    <dbReference type="NCBI Taxonomy" id="2795018"/>
    <lineage>
        <taxon>Archaea</taxon>
        <taxon>Candidatus Micrarchaeota</taxon>
        <taxon>Candidatus Fermentimicrarchaeales</taxon>
        <taxon>Candidatus Fermentimicrarchaeaceae</taxon>
        <taxon>Candidatus Fermentimicrarchaeum</taxon>
    </lineage>
</organism>
<reference evidence="3" key="1">
    <citation type="submission" date="2020-07" db="EMBL/GenBank/DDBJ databases">
        <title>Metabolic diversity and evolutionary history of the archaeal phylum ###Micrarchaeota### uncovered from a freshwater lake metagenome.</title>
        <authorList>
            <person name="Kadnikov V.V."/>
            <person name="Savvichev A.S."/>
            <person name="Mardanov A.V."/>
            <person name="Beletsky A.V."/>
            <person name="Chupakov A.V."/>
            <person name="Kokryatskaya N.M."/>
            <person name="Pimenov N.V."/>
            <person name="Ravin N.V."/>
        </authorList>
    </citation>
    <scope>NUCLEOTIDE SEQUENCE [LARGE SCALE GENOMIC DNA]</scope>
</reference>
<keyword evidence="1" id="KW-1133">Transmembrane helix</keyword>
<dbReference type="AlphaFoldDB" id="A0A7D6BGE1"/>
<sequence length="138" mass="14566">MLETGKGQIGIEYAAVLVLFLFILVPVLYIGMMDIQIAGQTSQARVAVDSIADSADRVYAQGPGATTTVEIYLPAGINSASFNKQEVNINLNLPTGGKTDVYALARGNLSGTMPTLPGRHVLVVRMNSSGQVQIAEVT</sequence>
<evidence type="ECO:0000313" key="2">
    <source>
        <dbReference type="EMBL" id="QLJ52435.1"/>
    </source>
</evidence>
<evidence type="ECO:0008006" key="4">
    <source>
        <dbReference type="Google" id="ProtNLM"/>
    </source>
</evidence>
<evidence type="ECO:0000256" key="1">
    <source>
        <dbReference type="SAM" id="Phobius"/>
    </source>
</evidence>
<protein>
    <recommendedName>
        <fullName evidence="4">Pilus assembly protein</fullName>
    </recommendedName>
</protein>
<feature type="transmembrane region" description="Helical" evidence="1">
    <location>
        <begin position="12"/>
        <end position="32"/>
    </location>
</feature>
<keyword evidence="1" id="KW-0812">Transmembrane</keyword>
<gene>
    <name evidence="2" type="ORF">Sv326_0260</name>
</gene>
<dbReference type="EMBL" id="CP058998">
    <property type="protein sequence ID" value="QLJ52435.1"/>
    <property type="molecule type" value="Genomic_DNA"/>
</dbReference>
<keyword evidence="1" id="KW-0472">Membrane</keyword>
<proteinExistence type="predicted"/>
<dbReference type="Proteomes" id="UP000510821">
    <property type="component" value="Chromosome"/>
</dbReference>
<name>A0A7D6BGE1_FERL1</name>
<accession>A0A7D6BGE1</accession>